<dbReference type="InterPro" id="IPR032710">
    <property type="entry name" value="NTF2-like_dom_sf"/>
</dbReference>
<gene>
    <name evidence="1" type="ORF">GUR47_35550</name>
</gene>
<dbReference type="AlphaFoldDB" id="A0A6B3QV74"/>
<dbReference type="SUPFAM" id="SSF54427">
    <property type="entry name" value="NTF2-like"/>
    <property type="match status" value="1"/>
</dbReference>
<sequence>MQDIRAFVEEYVAAATCPDHEHYIALFHENAAVHDDGRSLRGLAQVRRWREETPNVDYDLLEVVGTPTACRAVAQVSGDFPGSPVTLRFAFERDARGKITLLTITP</sequence>
<evidence type="ECO:0000313" key="1">
    <source>
        <dbReference type="EMBL" id="NEV91953.1"/>
    </source>
</evidence>
<proteinExistence type="predicted"/>
<comment type="caution">
    <text evidence="1">The sequence shown here is derived from an EMBL/GenBank/DDBJ whole genome shotgun (WGS) entry which is preliminary data.</text>
</comment>
<organism evidence="1">
    <name type="scientific">Streptomyces tendae</name>
    <dbReference type="NCBI Taxonomy" id="1932"/>
    <lineage>
        <taxon>Bacteria</taxon>
        <taxon>Bacillati</taxon>
        <taxon>Actinomycetota</taxon>
        <taxon>Actinomycetes</taxon>
        <taxon>Kitasatosporales</taxon>
        <taxon>Streptomycetaceae</taxon>
        <taxon>Streptomyces</taxon>
    </lineage>
</organism>
<accession>A0A6B3QV74</accession>
<dbReference type="Gene3D" id="3.10.450.50">
    <property type="match status" value="1"/>
</dbReference>
<reference evidence="1" key="1">
    <citation type="journal article" date="2020" name="Microorganisms">
        <title>Isolation, Genomic and Metabolomic Characterization of Streptomyces tendae VITAKN with Quorum Sensing Inhibitory Activity from Southern India.</title>
        <authorList>
            <person name="Ishaque N.M."/>
            <person name="Burgsdorf I."/>
            <person name="Limlingan Malit J.J."/>
            <person name="Saha S."/>
            <person name="Teta R."/>
            <person name="Ewe D."/>
            <person name="Kannabiran K."/>
            <person name="Hrouzek P."/>
            <person name="Steindler L."/>
            <person name="Costantino V."/>
            <person name="Saurav K."/>
        </authorList>
    </citation>
    <scope>NUCLEOTIDE SEQUENCE</scope>
    <source>
        <strain evidence="1">VITAKN</strain>
    </source>
</reference>
<dbReference type="EMBL" id="JAAIFS010000011">
    <property type="protein sequence ID" value="NEV91953.1"/>
    <property type="molecule type" value="Genomic_DNA"/>
</dbReference>
<dbReference type="RefSeq" id="WP_164460932.1">
    <property type="nucleotide sequence ID" value="NZ_JAAIFS010000011.1"/>
</dbReference>
<protein>
    <submittedName>
        <fullName evidence="1">Nuclear transport factor 2 family protein</fullName>
    </submittedName>
</protein>
<name>A0A6B3QV74_STRTE</name>